<comment type="function">
    <text evidence="9">Methyltransferase that can methylate proteins and, to a lower extent, arsenic. Catalytic subunit of a heterodimer with TRMT112, which monomethylates 'Lys-12' of histone H4 (H4K12me1), a modification present at the promoters of numerous genes encoding cell cycle regulators. Catalytic subunit of a heterodimer with TRMT112, which catalyzes N5-methylation of Glu residue of proteins with a Gly-Gln-Xaa-Xaa-Xaa-Arg motif. Methylates ETF1 on 'Gln-185'; ETF1 needs to be complexed to ERF3 in its GTP-bound form to be efficiently methylated. May also play a role in the modulation of arsenic-induced toxicity by mediating the conversion of monomethylarsonous acid (3+) into the less toxic dimethylarsonic acid. It however only plays a limited role in arsenic metabolism compared with AS3MT.</text>
</comment>
<evidence type="ECO:0000256" key="2">
    <source>
        <dbReference type="ARBA" id="ARBA00006149"/>
    </source>
</evidence>
<dbReference type="Gene3D" id="3.40.50.150">
    <property type="entry name" value="Vaccinia Virus protein VP39"/>
    <property type="match status" value="1"/>
</dbReference>
<dbReference type="Proteomes" id="UP000887569">
    <property type="component" value="Unplaced"/>
</dbReference>
<evidence type="ECO:0000313" key="19">
    <source>
        <dbReference type="WBParaSite" id="PgR020_g034_t01"/>
    </source>
</evidence>
<keyword evidence="18" id="KW-1185">Reference proteome</keyword>
<sequence>MLRTPSYMISDEQRGSVYEPAEDTFLLLDALEKEAEVLRTRDVSIVVEVGCGSGVVSAFCAQLLQRPACIFATDVNFMALKCTMNTAILNAVDLNAVQCDLIVALSDRLRGVVDLLLFNPPYVPTVTTGNDSISRCWAGGASGREVVDRLLEEVPELLSPTGLMYIIALKENNIPELLTYSSSLKGEVVLQRRCGIEYLYALKFQRIC</sequence>
<dbReference type="WBParaSite" id="PgR020_g034_t01">
    <property type="protein sequence ID" value="PgR020_g034_t01"/>
    <property type="gene ID" value="PgR020_g034"/>
</dbReference>
<evidence type="ECO:0000256" key="14">
    <source>
        <dbReference type="ARBA" id="ARBA00083337"/>
    </source>
</evidence>
<dbReference type="SUPFAM" id="SSF53335">
    <property type="entry name" value="S-adenosyl-L-methionine-dependent methyltransferases"/>
    <property type="match status" value="1"/>
</dbReference>
<evidence type="ECO:0000256" key="3">
    <source>
        <dbReference type="ARBA" id="ARBA00022603"/>
    </source>
</evidence>
<reference evidence="19" key="1">
    <citation type="submission" date="2022-11" db="UniProtKB">
        <authorList>
            <consortium name="WormBaseParasite"/>
        </authorList>
    </citation>
    <scope>IDENTIFICATION</scope>
</reference>
<dbReference type="NCBIfam" id="TIGR00537">
    <property type="entry name" value="hemK_rel_arch"/>
    <property type="match status" value="1"/>
</dbReference>
<evidence type="ECO:0000256" key="15">
    <source>
        <dbReference type="ARBA" id="ARBA00093624"/>
    </source>
</evidence>
<dbReference type="InterPro" id="IPR007848">
    <property type="entry name" value="Small_mtfrase_dom"/>
</dbReference>
<dbReference type="InterPro" id="IPR002052">
    <property type="entry name" value="DNA_methylase_N6_adenine_CS"/>
</dbReference>
<protein>
    <recommendedName>
        <fullName evidence="15">Methyltransferase HEMK2</fullName>
    </recommendedName>
    <alternativeName>
        <fullName evidence="14">HemK methyltransferase family member 2</fullName>
    </alternativeName>
    <alternativeName>
        <fullName evidence="12">Lysine N-methyltransferase 9</fullName>
    </alternativeName>
    <alternativeName>
        <fullName evidence="11">Methylarsonite methyltransferase N6AMT1</fullName>
    </alternativeName>
    <alternativeName>
        <fullName evidence="16">Methyltransferase N6AMT1</fullName>
    </alternativeName>
    <alternativeName>
        <fullName evidence="13">Protein N(5)-glutamine methyltransferase</fullName>
    </alternativeName>
</protein>
<evidence type="ECO:0000256" key="1">
    <source>
        <dbReference type="ARBA" id="ARBA00004123"/>
    </source>
</evidence>
<feature type="domain" description="Methyltransferase small" evidence="17">
    <location>
        <begin position="26"/>
        <end position="179"/>
    </location>
</feature>
<dbReference type="GO" id="GO:0035657">
    <property type="term" value="C:eRF1 methyltransferase complex"/>
    <property type="evidence" value="ECO:0007669"/>
    <property type="project" value="TreeGrafter"/>
</dbReference>
<dbReference type="PROSITE" id="PS00092">
    <property type="entry name" value="N6_MTASE"/>
    <property type="match status" value="1"/>
</dbReference>
<dbReference type="FunFam" id="3.40.50.150:FF:000077">
    <property type="entry name" value="HemK methyltransferase family member 2"/>
    <property type="match status" value="1"/>
</dbReference>
<evidence type="ECO:0000256" key="7">
    <source>
        <dbReference type="ARBA" id="ARBA00048619"/>
    </source>
</evidence>
<evidence type="ECO:0000256" key="6">
    <source>
        <dbReference type="ARBA" id="ARBA00023242"/>
    </source>
</evidence>
<comment type="subcellular location">
    <subcellularLocation>
        <location evidence="1">Nucleus</location>
    </subcellularLocation>
</comment>
<dbReference type="PANTHER" id="PTHR45875">
    <property type="entry name" value="METHYLTRANSFERASE N6AMT1"/>
    <property type="match status" value="1"/>
</dbReference>
<dbReference type="Pfam" id="PF05175">
    <property type="entry name" value="MTS"/>
    <property type="match status" value="1"/>
</dbReference>
<keyword evidence="3" id="KW-0489">Methyltransferase</keyword>
<dbReference type="PANTHER" id="PTHR45875:SF1">
    <property type="entry name" value="METHYLTRANSFERASE N6AMT1"/>
    <property type="match status" value="1"/>
</dbReference>
<dbReference type="InterPro" id="IPR052190">
    <property type="entry name" value="Euk-Arch_PrmC-MTase"/>
</dbReference>
<dbReference type="GO" id="GO:0005634">
    <property type="term" value="C:nucleus"/>
    <property type="evidence" value="ECO:0007669"/>
    <property type="project" value="UniProtKB-SubCell"/>
</dbReference>
<evidence type="ECO:0000256" key="8">
    <source>
        <dbReference type="ARBA" id="ARBA00050903"/>
    </source>
</evidence>
<evidence type="ECO:0000313" key="18">
    <source>
        <dbReference type="Proteomes" id="UP000887569"/>
    </source>
</evidence>
<dbReference type="InterPro" id="IPR004557">
    <property type="entry name" value="PrmC-related"/>
</dbReference>
<comment type="subunit">
    <text evidence="10">Heterodimer; heterodimerization with TRMT112 is required for S-adenosyl-L-methionine-binding.</text>
</comment>
<dbReference type="GO" id="GO:0032259">
    <property type="term" value="P:methylation"/>
    <property type="evidence" value="ECO:0007669"/>
    <property type="project" value="UniProtKB-KW"/>
</dbReference>
<comment type="catalytic activity">
    <reaction evidence="8">
        <text>methylarsonous acid + S-adenosyl-L-methionine = dimethylarsinate + S-adenosyl-L-homocysteine + 2 H(+)</text>
        <dbReference type="Rhea" id="RHEA:11684"/>
        <dbReference type="ChEBI" id="CHEBI:15378"/>
        <dbReference type="ChEBI" id="CHEBI:16223"/>
        <dbReference type="ChEBI" id="CHEBI:17826"/>
        <dbReference type="ChEBI" id="CHEBI:57856"/>
        <dbReference type="ChEBI" id="CHEBI:59789"/>
    </reaction>
</comment>
<dbReference type="GO" id="GO:0003676">
    <property type="term" value="F:nucleic acid binding"/>
    <property type="evidence" value="ECO:0007669"/>
    <property type="project" value="InterPro"/>
</dbReference>
<comment type="similarity">
    <text evidence="2">Belongs to the eukaryotic/archaeal PrmC-related family.</text>
</comment>
<keyword evidence="5" id="KW-0949">S-adenosyl-L-methionine</keyword>
<keyword evidence="4" id="KW-0808">Transferase</keyword>
<accession>A0A915B1A7</accession>
<dbReference type="AlphaFoldDB" id="A0A915B1A7"/>
<evidence type="ECO:0000256" key="5">
    <source>
        <dbReference type="ARBA" id="ARBA00022691"/>
    </source>
</evidence>
<dbReference type="CDD" id="cd02440">
    <property type="entry name" value="AdoMet_MTases"/>
    <property type="match status" value="1"/>
</dbReference>
<evidence type="ECO:0000256" key="4">
    <source>
        <dbReference type="ARBA" id="ARBA00022679"/>
    </source>
</evidence>
<evidence type="ECO:0000256" key="10">
    <source>
        <dbReference type="ARBA" id="ARBA00062344"/>
    </source>
</evidence>
<evidence type="ECO:0000259" key="17">
    <source>
        <dbReference type="Pfam" id="PF05175"/>
    </source>
</evidence>
<evidence type="ECO:0000256" key="11">
    <source>
        <dbReference type="ARBA" id="ARBA00075330"/>
    </source>
</evidence>
<comment type="catalytic activity">
    <reaction evidence="7">
        <text>L-lysyl-[histone] + S-adenosyl-L-methionine = N(6)-methyl-L-lysyl-[histone] + S-adenosyl-L-homocysteine + H(+)</text>
        <dbReference type="Rhea" id="RHEA:10024"/>
        <dbReference type="Rhea" id="RHEA-COMP:9845"/>
        <dbReference type="Rhea" id="RHEA-COMP:9846"/>
        <dbReference type="ChEBI" id="CHEBI:15378"/>
        <dbReference type="ChEBI" id="CHEBI:29969"/>
        <dbReference type="ChEBI" id="CHEBI:57856"/>
        <dbReference type="ChEBI" id="CHEBI:59789"/>
        <dbReference type="ChEBI" id="CHEBI:61929"/>
    </reaction>
    <physiologicalReaction direction="left-to-right" evidence="7">
        <dbReference type="Rhea" id="RHEA:10025"/>
    </physiologicalReaction>
</comment>
<proteinExistence type="inferred from homology"/>
<keyword evidence="6" id="KW-0539">Nucleus</keyword>
<evidence type="ECO:0000256" key="16">
    <source>
        <dbReference type="ARBA" id="ARBA00093667"/>
    </source>
</evidence>
<evidence type="ECO:0000256" key="12">
    <source>
        <dbReference type="ARBA" id="ARBA00076540"/>
    </source>
</evidence>
<dbReference type="InterPro" id="IPR029063">
    <property type="entry name" value="SAM-dependent_MTases_sf"/>
</dbReference>
<evidence type="ECO:0000256" key="13">
    <source>
        <dbReference type="ARBA" id="ARBA00080992"/>
    </source>
</evidence>
<organism evidence="18 19">
    <name type="scientific">Parascaris univalens</name>
    <name type="common">Nematode worm</name>
    <dbReference type="NCBI Taxonomy" id="6257"/>
    <lineage>
        <taxon>Eukaryota</taxon>
        <taxon>Metazoa</taxon>
        <taxon>Ecdysozoa</taxon>
        <taxon>Nematoda</taxon>
        <taxon>Chromadorea</taxon>
        <taxon>Rhabditida</taxon>
        <taxon>Spirurina</taxon>
        <taxon>Ascaridomorpha</taxon>
        <taxon>Ascaridoidea</taxon>
        <taxon>Ascarididae</taxon>
        <taxon>Parascaris</taxon>
    </lineage>
</organism>
<evidence type="ECO:0000256" key="9">
    <source>
        <dbReference type="ARBA" id="ARBA00053180"/>
    </source>
</evidence>
<dbReference type="GO" id="GO:0036009">
    <property type="term" value="F:protein-glutamine N-methyltransferase activity"/>
    <property type="evidence" value="ECO:0007669"/>
    <property type="project" value="UniProtKB-ARBA"/>
</dbReference>
<name>A0A915B1A7_PARUN</name>